<sequence>MSAPQAAVLREVSDECAFTAALETAWRLEASGARWTSTASSLKQARRVRKRKRRQKESAKREEARKALKKENSSPGSHLQQEEFQRHDEEEEFIPIRAEDPKPKVGAEGTILGTRAVLRELERAEPRISAVVISAKPEAVKAEFRDRLVQACAVRGVQAYALVETTPQLLGKALQLRSIMVLALGPRSALDPNMRRALETLDAK</sequence>
<name>A0A2R5GU20_9STRA</name>
<proteinExistence type="predicted"/>
<evidence type="ECO:0000313" key="3">
    <source>
        <dbReference type="Proteomes" id="UP000241890"/>
    </source>
</evidence>
<evidence type="ECO:0000313" key="2">
    <source>
        <dbReference type="EMBL" id="GBG33819.1"/>
    </source>
</evidence>
<reference evidence="2 3" key="1">
    <citation type="submission" date="2017-12" db="EMBL/GenBank/DDBJ databases">
        <title>Sequencing, de novo assembly and annotation of complete genome of a new Thraustochytrid species, strain FCC1311.</title>
        <authorList>
            <person name="Sedici K."/>
            <person name="Godart F."/>
            <person name="Aiese Cigliano R."/>
            <person name="Sanseverino W."/>
            <person name="Barakat M."/>
            <person name="Ortet P."/>
            <person name="Marechal E."/>
            <person name="Cagnac O."/>
            <person name="Amato A."/>
        </authorList>
    </citation>
    <scope>NUCLEOTIDE SEQUENCE [LARGE SCALE GENOMIC DNA]</scope>
</reference>
<dbReference type="AlphaFoldDB" id="A0A2R5GU20"/>
<dbReference type="InParanoid" id="A0A2R5GU20"/>
<comment type="caution">
    <text evidence="2">The sequence shown here is derived from an EMBL/GenBank/DDBJ whole genome shotgun (WGS) entry which is preliminary data.</text>
</comment>
<feature type="compositionally biased region" description="Basic and acidic residues" evidence="1">
    <location>
        <begin position="56"/>
        <end position="72"/>
    </location>
</feature>
<organism evidence="2 3">
    <name type="scientific">Hondaea fermentalgiana</name>
    <dbReference type="NCBI Taxonomy" id="2315210"/>
    <lineage>
        <taxon>Eukaryota</taxon>
        <taxon>Sar</taxon>
        <taxon>Stramenopiles</taxon>
        <taxon>Bigyra</taxon>
        <taxon>Labyrinthulomycetes</taxon>
        <taxon>Thraustochytrida</taxon>
        <taxon>Thraustochytriidae</taxon>
        <taxon>Hondaea</taxon>
    </lineage>
</organism>
<feature type="compositionally biased region" description="Basic residues" evidence="1">
    <location>
        <begin position="44"/>
        <end position="55"/>
    </location>
</feature>
<protein>
    <submittedName>
        <fullName evidence="2">Uncharacterized protein</fullName>
    </submittedName>
</protein>
<gene>
    <name evidence="2" type="ORF">FCC1311_100422</name>
</gene>
<evidence type="ECO:0000256" key="1">
    <source>
        <dbReference type="SAM" id="MobiDB-lite"/>
    </source>
</evidence>
<dbReference type="EMBL" id="BEYU01000170">
    <property type="protein sequence ID" value="GBG33819.1"/>
    <property type="molecule type" value="Genomic_DNA"/>
</dbReference>
<dbReference type="Proteomes" id="UP000241890">
    <property type="component" value="Unassembled WGS sequence"/>
</dbReference>
<feature type="region of interest" description="Disordered" evidence="1">
    <location>
        <begin position="32"/>
        <end position="107"/>
    </location>
</feature>
<keyword evidence="3" id="KW-1185">Reference proteome</keyword>
<accession>A0A2R5GU20</accession>